<proteinExistence type="predicted"/>
<evidence type="ECO:0000313" key="1">
    <source>
        <dbReference type="EMBL" id="DAE15556.1"/>
    </source>
</evidence>
<dbReference type="EMBL" id="BK015607">
    <property type="protein sequence ID" value="DAE15556.1"/>
    <property type="molecule type" value="Genomic_DNA"/>
</dbReference>
<protein>
    <submittedName>
        <fullName evidence="1">Uncharacterized protein</fullName>
    </submittedName>
</protein>
<reference evidence="1" key="1">
    <citation type="journal article" date="2021" name="Proc. Natl. Acad. Sci. U.S.A.">
        <title>A Catalog of Tens of Thousands of Viruses from Human Metagenomes Reveals Hidden Associations with Chronic Diseases.</title>
        <authorList>
            <person name="Tisza M.J."/>
            <person name="Buck C.B."/>
        </authorList>
    </citation>
    <scope>NUCLEOTIDE SEQUENCE</scope>
    <source>
        <strain evidence="1">Ctm8X17</strain>
    </source>
</reference>
<accession>A0A8S5QAL9</accession>
<organism evidence="1">
    <name type="scientific">Myoviridae sp. ctm8X17</name>
    <dbReference type="NCBI Taxonomy" id="2825168"/>
    <lineage>
        <taxon>Viruses</taxon>
        <taxon>Duplodnaviria</taxon>
        <taxon>Heunggongvirae</taxon>
        <taxon>Uroviricota</taxon>
        <taxon>Caudoviricetes</taxon>
    </lineage>
</organism>
<sequence length="34" mass="3966">MLFEWHFCPFCAFLHTFHALAHARIVFTNSVSAL</sequence>
<name>A0A8S5QAL9_9CAUD</name>